<proteinExistence type="predicted"/>
<sequence>MYSRASGAAGLQRSVVARNAQFRLYSDIDMKKRGSLGTQLVIALSAVVIVVGMVHAAGSYVVSSAATNALLDTRLSDVAIRLAAGMADIISKAPEPGVQRPQDLQIQIWSGDEITPSRATDPSILFNRNAQPGFSQQEAGGDAWRVFTVHSANRIVEVGQRVKVREAVVRDAALTTLWPTVLLMPLMWVAVIIVVRATMRRVDRLANEVKALDVNHLTPISTDEVPADLLPFVDSINSLTARLGRMIESEKKFIADAAHELRSPITALQLQADNLRHSIYPVNAERFEELRGGIVRSAYLVSQMLSLARADTRASTTQLEDVDVREVVTEVIAANLPIAMARNIDLGVDQLDAAVVRATKTDVRVVVKNLVENALRYGPEGGTVDLRVTTDNATVVIEVIDDGPGIAPELQERVFERFVRVGATDVEGTGLGLAIVRATLAKYGGHSSVSSRTDGHSGLVARAEFPLARPSP</sequence>
<dbReference type="PRINTS" id="PR00344">
    <property type="entry name" value="BCTRLSENSOR"/>
</dbReference>
<dbReference type="CDD" id="cd00075">
    <property type="entry name" value="HATPase"/>
    <property type="match status" value="1"/>
</dbReference>
<evidence type="ECO:0000256" key="13">
    <source>
        <dbReference type="SAM" id="Phobius"/>
    </source>
</evidence>
<keyword evidence="11" id="KW-0902">Two-component regulatory system</keyword>
<evidence type="ECO:0000256" key="5">
    <source>
        <dbReference type="ARBA" id="ARBA00022679"/>
    </source>
</evidence>
<keyword evidence="5" id="KW-0808">Transferase</keyword>
<dbReference type="EC" id="2.7.13.3" evidence="3"/>
<keyword evidence="7" id="KW-0547">Nucleotide-binding</keyword>
<dbReference type="Proteomes" id="UP000183487">
    <property type="component" value="Unassembled WGS sequence"/>
</dbReference>
<dbReference type="EMBL" id="FNKP01000002">
    <property type="protein sequence ID" value="SDR39231.1"/>
    <property type="molecule type" value="Genomic_DNA"/>
</dbReference>
<dbReference type="Pfam" id="PF00512">
    <property type="entry name" value="HisKA"/>
    <property type="match status" value="1"/>
</dbReference>
<keyword evidence="10 13" id="KW-1133">Transmembrane helix</keyword>
<evidence type="ECO:0000256" key="7">
    <source>
        <dbReference type="ARBA" id="ARBA00022741"/>
    </source>
</evidence>
<accession>A0A1H1INC6</accession>
<dbReference type="PANTHER" id="PTHR45436:SF14">
    <property type="entry name" value="SENSOR PROTEIN QSEC"/>
    <property type="match status" value="1"/>
</dbReference>
<dbReference type="AlphaFoldDB" id="A0A1H1INC6"/>
<evidence type="ECO:0000313" key="15">
    <source>
        <dbReference type="EMBL" id="SDR39231.1"/>
    </source>
</evidence>
<dbReference type="PANTHER" id="PTHR45436">
    <property type="entry name" value="SENSOR HISTIDINE KINASE YKOH"/>
    <property type="match status" value="1"/>
</dbReference>
<dbReference type="GO" id="GO:0000155">
    <property type="term" value="F:phosphorelay sensor kinase activity"/>
    <property type="evidence" value="ECO:0007669"/>
    <property type="project" value="InterPro"/>
</dbReference>
<keyword evidence="16" id="KW-1185">Reference proteome</keyword>
<dbReference type="Pfam" id="PF02518">
    <property type="entry name" value="HATPase_c"/>
    <property type="match status" value="1"/>
</dbReference>
<feature type="transmembrane region" description="Helical" evidence="13">
    <location>
        <begin position="177"/>
        <end position="195"/>
    </location>
</feature>
<reference evidence="16" key="1">
    <citation type="submission" date="2016-10" db="EMBL/GenBank/DDBJ databases">
        <authorList>
            <person name="Varghese N."/>
        </authorList>
    </citation>
    <scope>NUCLEOTIDE SEQUENCE [LARGE SCALE GENOMIC DNA]</scope>
    <source>
        <strain evidence="16">GAS106B</strain>
    </source>
</reference>
<dbReference type="Gene3D" id="1.10.287.130">
    <property type="match status" value="1"/>
</dbReference>
<evidence type="ECO:0000256" key="1">
    <source>
        <dbReference type="ARBA" id="ARBA00000085"/>
    </source>
</evidence>
<evidence type="ECO:0000256" key="11">
    <source>
        <dbReference type="ARBA" id="ARBA00023012"/>
    </source>
</evidence>
<evidence type="ECO:0000313" key="16">
    <source>
        <dbReference type="Proteomes" id="UP000183487"/>
    </source>
</evidence>
<comment type="subcellular location">
    <subcellularLocation>
        <location evidence="2">Membrane</location>
        <topology evidence="2">Multi-pass membrane protein</topology>
    </subcellularLocation>
</comment>
<dbReference type="PROSITE" id="PS50109">
    <property type="entry name" value="HIS_KIN"/>
    <property type="match status" value="1"/>
</dbReference>
<dbReference type="GO" id="GO:0005524">
    <property type="term" value="F:ATP binding"/>
    <property type="evidence" value="ECO:0007669"/>
    <property type="project" value="UniProtKB-KW"/>
</dbReference>
<organism evidence="15 16">
    <name type="scientific">Paraburkholderia fungorum</name>
    <dbReference type="NCBI Taxonomy" id="134537"/>
    <lineage>
        <taxon>Bacteria</taxon>
        <taxon>Pseudomonadati</taxon>
        <taxon>Pseudomonadota</taxon>
        <taxon>Betaproteobacteria</taxon>
        <taxon>Burkholderiales</taxon>
        <taxon>Burkholderiaceae</taxon>
        <taxon>Paraburkholderia</taxon>
    </lineage>
</organism>
<keyword evidence="6 13" id="KW-0812">Transmembrane</keyword>
<keyword evidence="9" id="KW-0067">ATP-binding</keyword>
<dbReference type="InterPro" id="IPR005467">
    <property type="entry name" value="His_kinase_dom"/>
</dbReference>
<dbReference type="InterPro" id="IPR036890">
    <property type="entry name" value="HATPase_C_sf"/>
</dbReference>
<feature type="transmembrane region" description="Helical" evidence="13">
    <location>
        <begin position="40"/>
        <end position="62"/>
    </location>
</feature>
<dbReference type="InterPro" id="IPR003594">
    <property type="entry name" value="HATPase_dom"/>
</dbReference>
<evidence type="ECO:0000256" key="3">
    <source>
        <dbReference type="ARBA" id="ARBA00012438"/>
    </source>
</evidence>
<name>A0A1H1INC6_9BURK</name>
<dbReference type="SMART" id="SM00387">
    <property type="entry name" value="HATPase_c"/>
    <property type="match status" value="1"/>
</dbReference>
<evidence type="ECO:0000256" key="9">
    <source>
        <dbReference type="ARBA" id="ARBA00022840"/>
    </source>
</evidence>
<keyword evidence="4" id="KW-0597">Phosphoprotein</keyword>
<evidence type="ECO:0000256" key="12">
    <source>
        <dbReference type="ARBA" id="ARBA00023136"/>
    </source>
</evidence>
<dbReference type="GO" id="GO:0005886">
    <property type="term" value="C:plasma membrane"/>
    <property type="evidence" value="ECO:0007669"/>
    <property type="project" value="TreeGrafter"/>
</dbReference>
<dbReference type="OrthoDB" id="8554694at2"/>
<dbReference type="Gene3D" id="3.30.565.10">
    <property type="entry name" value="Histidine kinase-like ATPase, C-terminal domain"/>
    <property type="match status" value="1"/>
</dbReference>
<dbReference type="InterPro" id="IPR003661">
    <property type="entry name" value="HisK_dim/P_dom"/>
</dbReference>
<keyword evidence="12 13" id="KW-0472">Membrane</keyword>
<evidence type="ECO:0000256" key="8">
    <source>
        <dbReference type="ARBA" id="ARBA00022777"/>
    </source>
</evidence>
<dbReference type="CDD" id="cd00082">
    <property type="entry name" value="HisKA"/>
    <property type="match status" value="1"/>
</dbReference>
<protein>
    <recommendedName>
        <fullName evidence="3">histidine kinase</fullName>
        <ecNumber evidence="3">2.7.13.3</ecNumber>
    </recommendedName>
</protein>
<evidence type="ECO:0000256" key="6">
    <source>
        <dbReference type="ARBA" id="ARBA00022692"/>
    </source>
</evidence>
<dbReference type="InterPro" id="IPR036097">
    <property type="entry name" value="HisK_dim/P_sf"/>
</dbReference>
<keyword evidence="8 15" id="KW-0418">Kinase</keyword>
<evidence type="ECO:0000259" key="14">
    <source>
        <dbReference type="PROSITE" id="PS50109"/>
    </source>
</evidence>
<evidence type="ECO:0000256" key="4">
    <source>
        <dbReference type="ARBA" id="ARBA00022553"/>
    </source>
</evidence>
<dbReference type="SMART" id="SM00388">
    <property type="entry name" value="HisKA"/>
    <property type="match status" value="1"/>
</dbReference>
<evidence type="ECO:0000256" key="10">
    <source>
        <dbReference type="ARBA" id="ARBA00022989"/>
    </source>
</evidence>
<dbReference type="SUPFAM" id="SSF47384">
    <property type="entry name" value="Homodimeric domain of signal transducing histidine kinase"/>
    <property type="match status" value="1"/>
</dbReference>
<dbReference type="InterPro" id="IPR004358">
    <property type="entry name" value="Sig_transdc_His_kin-like_C"/>
</dbReference>
<feature type="domain" description="Histidine kinase" evidence="14">
    <location>
        <begin position="256"/>
        <end position="469"/>
    </location>
</feature>
<dbReference type="InterPro" id="IPR050428">
    <property type="entry name" value="TCS_sensor_his_kinase"/>
</dbReference>
<gene>
    <name evidence="15" type="ORF">SAMN05443245_5424</name>
</gene>
<evidence type="ECO:0000256" key="2">
    <source>
        <dbReference type="ARBA" id="ARBA00004141"/>
    </source>
</evidence>
<dbReference type="SUPFAM" id="SSF55874">
    <property type="entry name" value="ATPase domain of HSP90 chaperone/DNA topoisomerase II/histidine kinase"/>
    <property type="match status" value="1"/>
</dbReference>
<comment type="catalytic activity">
    <reaction evidence="1">
        <text>ATP + protein L-histidine = ADP + protein N-phospho-L-histidine.</text>
        <dbReference type="EC" id="2.7.13.3"/>
    </reaction>
</comment>